<proteinExistence type="predicted"/>
<evidence type="ECO:0000256" key="1">
    <source>
        <dbReference type="ARBA" id="ARBA00023242"/>
    </source>
</evidence>
<comment type="caution">
    <text evidence="3">The sequence shown here is derived from an EMBL/GenBank/DDBJ whole genome shotgun (WGS) entry which is preliminary data.</text>
</comment>
<dbReference type="Proteomes" id="UP000777438">
    <property type="component" value="Unassembled WGS sequence"/>
</dbReference>
<name>A0A9P9AH17_9HYPO</name>
<protein>
    <submittedName>
        <fullName evidence="3">Uncharacterized protein</fullName>
    </submittedName>
</protein>
<dbReference type="PANTHER" id="PTHR37540">
    <property type="entry name" value="TRANSCRIPTION FACTOR (ACR-2), PUTATIVE-RELATED-RELATED"/>
    <property type="match status" value="1"/>
</dbReference>
<dbReference type="AlphaFoldDB" id="A0A9P9AH17"/>
<keyword evidence="4" id="KW-1185">Reference proteome</keyword>
<dbReference type="Pfam" id="PF11951">
    <property type="entry name" value="Fungal_trans_2"/>
    <property type="match status" value="1"/>
</dbReference>
<feature type="compositionally biased region" description="Basic residues" evidence="2">
    <location>
        <begin position="1"/>
        <end position="16"/>
    </location>
</feature>
<evidence type="ECO:0000256" key="2">
    <source>
        <dbReference type="SAM" id="MobiDB-lite"/>
    </source>
</evidence>
<evidence type="ECO:0000313" key="4">
    <source>
        <dbReference type="Proteomes" id="UP000777438"/>
    </source>
</evidence>
<dbReference type="OrthoDB" id="4158087at2759"/>
<sequence>MKGKNLGKKRIPRKRQPNASEPTALTRRPHPLPEPSVQVSAPGVPFGVGDALSGMMSPFDLTPQDRKTIYRFMVDFSDVMYPSHFYASARELPSVFFNYMFVDEAYFHGFIAMTAAFSDFITGQHTRTASNAHHLGLALRLTNARLSGSDALSDTTLASVIALCLFENMTGDVEKMAMHFDGLCRMIALRSGVKTNLTLLEKARRLDIDLALQTGQPLRLDFEPVPDICYPFSLSCDLPPPLDQSLREADLGLYLVTRDVMKMTRLLSLGVAPVKPTLQEAITALFYRLLSIDTIAGGHLQEPLARTVHTILLAVMTTSIIQFDRQRCIKYGLLSRQCAARLNDSRFLATMATNPEDHIWMLIVAESAILSPEEDVWLIPRIHEIACRLGISEWSEAKMLLEKYPWIPSLHEKPAMLLWGR</sequence>
<feature type="region of interest" description="Disordered" evidence="2">
    <location>
        <begin position="1"/>
        <end position="40"/>
    </location>
</feature>
<reference evidence="3 4" key="1">
    <citation type="journal article" date="2021" name="Nat. Commun.">
        <title>Genetic determinants of endophytism in the Arabidopsis root mycobiome.</title>
        <authorList>
            <person name="Mesny F."/>
            <person name="Miyauchi S."/>
            <person name="Thiergart T."/>
            <person name="Pickel B."/>
            <person name="Atanasova L."/>
            <person name="Karlsson M."/>
            <person name="Huettel B."/>
            <person name="Barry K.W."/>
            <person name="Haridas S."/>
            <person name="Chen C."/>
            <person name="Bauer D."/>
            <person name="Andreopoulos W."/>
            <person name="Pangilinan J."/>
            <person name="LaButti K."/>
            <person name="Riley R."/>
            <person name="Lipzen A."/>
            <person name="Clum A."/>
            <person name="Drula E."/>
            <person name="Henrissat B."/>
            <person name="Kohler A."/>
            <person name="Grigoriev I.V."/>
            <person name="Martin F.M."/>
            <person name="Hacquard S."/>
        </authorList>
    </citation>
    <scope>NUCLEOTIDE SEQUENCE [LARGE SCALE GENOMIC DNA]</scope>
    <source>
        <strain evidence="3 4">MPI-CAGE-CH-0241</strain>
    </source>
</reference>
<evidence type="ECO:0000313" key="3">
    <source>
        <dbReference type="EMBL" id="KAH6867169.1"/>
    </source>
</evidence>
<accession>A0A9P9AH17</accession>
<dbReference type="InterPro" id="IPR021858">
    <property type="entry name" value="Fun_TF"/>
</dbReference>
<keyword evidence="1" id="KW-0539">Nucleus</keyword>
<dbReference type="PANTHER" id="PTHR37540:SF9">
    <property type="entry name" value="ZN(2)-C6 FUNGAL-TYPE DOMAIN-CONTAINING PROTEIN"/>
    <property type="match status" value="1"/>
</dbReference>
<dbReference type="EMBL" id="JAGPYM010000120">
    <property type="protein sequence ID" value="KAH6867169.1"/>
    <property type="molecule type" value="Genomic_DNA"/>
</dbReference>
<gene>
    <name evidence="3" type="ORF">B0T10DRAFT_502639</name>
</gene>
<organism evidence="3 4">
    <name type="scientific">Thelonectria olida</name>
    <dbReference type="NCBI Taxonomy" id="1576542"/>
    <lineage>
        <taxon>Eukaryota</taxon>
        <taxon>Fungi</taxon>
        <taxon>Dikarya</taxon>
        <taxon>Ascomycota</taxon>
        <taxon>Pezizomycotina</taxon>
        <taxon>Sordariomycetes</taxon>
        <taxon>Hypocreomycetidae</taxon>
        <taxon>Hypocreales</taxon>
        <taxon>Nectriaceae</taxon>
        <taxon>Thelonectria</taxon>
    </lineage>
</organism>